<feature type="chain" id="PRO_5035412503" evidence="12">
    <location>
        <begin position="23"/>
        <end position="401"/>
    </location>
</feature>
<keyword evidence="6 12" id="KW-0732">Signal</keyword>
<dbReference type="EMBL" id="CAJFCV020000002">
    <property type="protein sequence ID" value="CAG9101657.1"/>
    <property type="molecule type" value="Genomic_DNA"/>
</dbReference>
<evidence type="ECO:0000256" key="9">
    <source>
        <dbReference type="ARBA" id="ARBA00023136"/>
    </source>
</evidence>
<name>A0A7I8WYJ1_BURXY</name>
<keyword evidence="5 11" id="KW-0812">Transmembrane</keyword>
<feature type="transmembrane region" description="Helical" evidence="11">
    <location>
        <begin position="284"/>
        <end position="301"/>
    </location>
</feature>
<dbReference type="Proteomes" id="UP000659654">
    <property type="component" value="Unassembled WGS sequence"/>
</dbReference>
<keyword evidence="8" id="KW-0406">Ion transport</keyword>
<feature type="transmembrane region" description="Helical" evidence="11">
    <location>
        <begin position="378"/>
        <end position="400"/>
    </location>
</feature>
<dbReference type="AlphaFoldDB" id="A0A7I8WYJ1"/>
<dbReference type="InterPro" id="IPR036719">
    <property type="entry name" value="Neuro-gated_channel_TM_sf"/>
</dbReference>
<dbReference type="PRINTS" id="PR00253">
    <property type="entry name" value="GABAARECEPTR"/>
</dbReference>
<evidence type="ECO:0000256" key="5">
    <source>
        <dbReference type="ARBA" id="ARBA00022692"/>
    </source>
</evidence>
<dbReference type="CDD" id="cd18987">
    <property type="entry name" value="LGIC_ECD_anion"/>
    <property type="match status" value="1"/>
</dbReference>
<evidence type="ECO:0000313" key="14">
    <source>
        <dbReference type="EMBL" id="CAD5217770.1"/>
    </source>
</evidence>
<evidence type="ECO:0000256" key="1">
    <source>
        <dbReference type="ARBA" id="ARBA00004141"/>
    </source>
</evidence>
<evidence type="ECO:0000256" key="8">
    <source>
        <dbReference type="ARBA" id="ARBA00023065"/>
    </source>
</evidence>
<keyword evidence="7 11" id="KW-1133">Transmembrane helix</keyword>
<evidence type="ECO:0000256" key="7">
    <source>
        <dbReference type="ARBA" id="ARBA00022989"/>
    </source>
</evidence>
<dbReference type="InterPro" id="IPR006201">
    <property type="entry name" value="Neur_channel"/>
</dbReference>
<evidence type="ECO:0000256" key="4">
    <source>
        <dbReference type="ARBA" id="ARBA00022475"/>
    </source>
</evidence>
<dbReference type="SUPFAM" id="SSF90112">
    <property type="entry name" value="Neurotransmitter-gated ion-channel transmembrane pore"/>
    <property type="match status" value="1"/>
</dbReference>
<evidence type="ECO:0000256" key="12">
    <source>
        <dbReference type="SAM" id="SignalP"/>
    </source>
</evidence>
<gene>
    <name evidence="14" type="ORF">BXYJ_LOCUS5196</name>
</gene>
<evidence type="ECO:0000256" key="3">
    <source>
        <dbReference type="ARBA" id="ARBA00022448"/>
    </source>
</evidence>
<evidence type="ECO:0000313" key="15">
    <source>
        <dbReference type="Proteomes" id="UP000659654"/>
    </source>
</evidence>
<sequence length="401" mass="45421">MINIWLCLFLSALFCFQAEAHASYDKVQRTRQIATESQIVNRLFSGDYQASARPPARESVDHATIVVITSIHINRVSWKTYTAEVDLYLRQQWEDNRLKYDVDVREQIEEIVIPADKKVWMPDTYFGTAKELTTAGSDKYRVVVEPSGYVRSSEQKVIEVVVENSIAYPFHNTKSFRIRLASYNYPITDVVYMWANAPPKIVPVEVSKELLDGDGYVLKDAYVGECVGNYTVGIYSCIDVVVTFTGSAAAPIFQLLGPSILLVIFSWLHFWIHGSWSVPRTISSTVPFILFTVLIIFYPQPHLGRTGIGATQVWLIFCAAITFASLVEYFLVICTGAGSTKRAKYAPPQTLEKTPLTEVEIQSESRRGNYQATSNLDIIARIIFPIIFIIFVIIFLIFYLI</sequence>
<dbReference type="Pfam" id="PF02931">
    <property type="entry name" value="Neur_chan_LBD"/>
    <property type="match status" value="1"/>
</dbReference>
<dbReference type="GO" id="GO:0005886">
    <property type="term" value="C:plasma membrane"/>
    <property type="evidence" value="ECO:0007669"/>
    <property type="project" value="UniProtKB-SubCell"/>
</dbReference>
<keyword evidence="10" id="KW-0407">Ion channel</keyword>
<feature type="transmembrane region" description="Helical" evidence="11">
    <location>
        <begin position="313"/>
        <end position="334"/>
    </location>
</feature>
<keyword evidence="3" id="KW-0813">Transport</keyword>
<feature type="domain" description="Neurotransmitter-gated ion-channel ligand-binding" evidence="13">
    <location>
        <begin position="36"/>
        <end position="205"/>
    </location>
</feature>
<evidence type="ECO:0000256" key="2">
    <source>
        <dbReference type="ARBA" id="ARBA00004236"/>
    </source>
</evidence>
<evidence type="ECO:0000259" key="13">
    <source>
        <dbReference type="Pfam" id="PF02931"/>
    </source>
</evidence>
<accession>A0A7I8WYJ1</accession>
<dbReference type="InterPro" id="IPR006028">
    <property type="entry name" value="GABAA/Glycine_rcpt"/>
</dbReference>
<keyword evidence="9 11" id="KW-0472">Membrane</keyword>
<evidence type="ECO:0000256" key="11">
    <source>
        <dbReference type="SAM" id="Phobius"/>
    </source>
</evidence>
<feature type="transmembrane region" description="Helical" evidence="11">
    <location>
        <begin position="252"/>
        <end position="272"/>
    </location>
</feature>
<evidence type="ECO:0000256" key="6">
    <source>
        <dbReference type="ARBA" id="ARBA00022729"/>
    </source>
</evidence>
<protein>
    <submittedName>
        <fullName evidence="14">(pine wood nematode) hypothetical protein</fullName>
    </submittedName>
</protein>
<comment type="caution">
    <text evidence="14">The sequence shown here is derived from an EMBL/GenBank/DDBJ whole genome shotgun (WGS) entry which is preliminary data.</text>
</comment>
<dbReference type="GO" id="GO:0004888">
    <property type="term" value="F:transmembrane signaling receptor activity"/>
    <property type="evidence" value="ECO:0007669"/>
    <property type="project" value="InterPro"/>
</dbReference>
<dbReference type="SMR" id="A0A7I8WYJ1"/>
<keyword evidence="4" id="KW-1003">Cell membrane</keyword>
<dbReference type="InterPro" id="IPR036734">
    <property type="entry name" value="Neur_chan_lig-bd_sf"/>
</dbReference>
<dbReference type="InterPro" id="IPR006202">
    <property type="entry name" value="Neur_chan_lig-bd"/>
</dbReference>
<dbReference type="EMBL" id="CAJFDI010000002">
    <property type="protein sequence ID" value="CAD5217770.1"/>
    <property type="molecule type" value="Genomic_DNA"/>
</dbReference>
<dbReference type="SUPFAM" id="SSF63712">
    <property type="entry name" value="Nicotinic receptor ligand binding domain-like"/>
    <property type="match status" value="1"/>
</dbReference>
<dbReference type="Proteomes" id="UP000582659">
    <property type="component" value="Unassembled WGS sequence"/>
</dbReference>
<dbReference type="Gene3D" id="2.70.170.10">
    <property type="entry name" value="Neurotransmitter-gated ion-channel ligand-binding domain"/>
    <property type="match status" value="1"/>
</dbReference>
<feature type="signal peptide" evidence="12">
    <location>
        <begin position="1"/>
        <end position="22"/>
    </location>
</feature>
<proteinExistence type="predicted"/>
<evidence type="ECO:0000256" key="10">
    <source>
        <dbReference type="ARBA" id="ARBA00023303"/>
    </source>
</evidence>
<dbReference type="InterPro" id="IPR038050">
    <property type="entry name" value="Neuro_actylchol_rec"/>
</dbReference>
<reference evidence="14" key="1">
    <citation type="submission" date="2020-09" db="EMBL/GenBank/DDBJ databases">
        <authorList>
            <person name="Kikuchi T."/>
        </authorList>
    </citation>
    <scope>NUCLEOTIDE SEQUENCE</scope>
    <source>
        <strain evidence="14">Ka4C1</strain>
    </source>
</reference>
<organism evidence="14 15">
    <name type="scientific">Bursaphelenchus xylophilus</name>
    <name type="common">Pinewood nematode worm</name>
    <name type="synonym">Aphelenchoides xylophilus</name>
    <dbReference type="NCBI Taxonomy" id="6326"/>
    <lineage>
        <taxon>Eukaryota</taxon>
        <taxon>Metazoa</taxon>
        <taxon>Ecdysozoa</taxon>
        <taxon>Nematoda</taxon>
        <taxon>Chromadorea</taxon>
        <taxon>Rhabditida</taxon>
        <taxon>Tylenchina</taxon>
        <taxon>Tylenchomorpha</taxon>
        <taxon>Aphelenchoidea</taxon>
        <taxon>Aphelenchoididae</taxon>
        <taxon>Bursaphelenchus</taxon>
    </lineage>
</organism>
<dbReference type="OrthoDB" id="5779643at2759"/>
<dbReference type="PANTHER" id="PTHR18945">
    <property type="entry name" value="NEUROTRANSMITTER GATED ION CHANNEL"/>
    <property type="match status" value="1"/>
</dbReference>
<dbReference type="Gene3D" id="1.20.58.390">
    <property type="entry name" value="Neurotransmitter-gated ion-channel transmembrane domain"/>
    <property type="match status" value="1"/>
</dbReference>
<comment type="subcellular location">
    <subcellularLocation>
        <location evidence="2">Cell membrane</location>
    </subcellularLocation>
    <subcellularLocation>
        <location evidence="1">Membrane</location>
        <topology evidence="1">Multi-pass membrane protein</topology>
    </subcellularLocation>
</comment>
<keyword evidence="15" id="KW-1185">Reference proteome</keyword>
<dbReference type="GO" id="GO:0005230">
    <property type="term" value="F:extracellular ligand-gated monoatomic ion channel activity"/>
    <property type="evidence" value="ECO:0007669"/>
    <property type="project" value="InterPro"/>
</dbReference>